<organism evidence="1 2">
    <name type="scientific">Pan troglodytes</name>
    <name type="common">Chimpanzee</name>
    <dbReference type="NCBI Taxonomy" id="9598"/>
    <lineage>
        <taxon>Eukaryota</taxon>
        <taxon>Metazoa</taxon>
        <taxon>Chordata</taxon>
        <taxon>Craniata</taxon>
        <taxon>Vertebrata</taxon>
        <taxon>Euteleostomi</taxon>
        <taxon>Mammalia</taxon>
        <taxon>Eutheria</taxon>
        <taxon>Euarchontoglires</taxon>
        <taxon>Primates</taxon>
        <taxon>Haplorrhini</taxon>
        <taxon>Catarrhini</taxon>
        <taxon>Hominidae</taxon>
        <taxon>Pan</taxon>
    </lineage>
</organism>
<dbReference type="Proteomes" id="UP000236370">
    <property type="component" value="Unassembled WGS sequence"/>
</dbReference>
<gene>
    <name evidence="1" type="ORF">CK820_G0021134</name>
</gene>
<dbReference type="EMBL" id="NBAG03000258">
    <property type="protein sequence ID" value="PNI58698.1"/>
    <property type="molecule type" value="Genomic_DNA"/>
</dbReference>
<name>A0A2J8MGQ9_PANTR</name>
<protein>
    <submittedName>
        <fullName evidence="1">CFAP52 isoform 4</fullName>
    </submittedName>
</protein>
<dbReference type="AlphaFoldDB" id="A0A2J8MGQ9"/>
<proteinExistence type="predicted"/>
<comment type="caution">
    <text evidence="1">The sequence shown here is derived from an EMBL/GenBank/DDBJ whole genome shotgun (WGS) entry which is preliminary data.</text>
</comment>
<evidence type="ECO:0000313" key="2">
    <source>
        <dbReference type="Proteomes" id="UP000236370"/>
    </source>
</evidence>
<reference evidence="1 2" key="1">
    <citation type="submission" date="2017-12" db="EMBL/GenBank/DDBJ databases">
        <title>High-resolution comparative analysis of great ape genomes.</title>
        <authorList>
            <person name="Pollen A."/>
            <person name="Hastie A."/>
            <person name="Hormozdiari F."/>
            <person name="Dougherty M."/>
            <person name="Liu R."/>
            <person name="Chaisson M."/>
            <person name="Hoppe E."/>
            <person name="Hill C."/>
            <person name="Pang A."/>
            <person name="Hillier L."/>
            <person name="Baker C."/>
            <person name="Armstrong J."/>
            <person name="Shendure J."/>
            <person name="Paten B."/>
            <person name="Wilson R."/>
            <person name="Chao H."/>
            <person name="Schneider V."/>
            <person name="Ventura M."/>
            <person name="Kronenberg Z."/>
            <person name="Murali S."/>
            <person name="Gordon D."/>
            <person name="Cantsilieris S."/>
            <person name="Munson K."/>
            <person name="Nelson B."/>
            <person name="Raja A."/>
            <person name="Underwood J."/>
            <person name="Diekhans M."/>
            <person name="Fiddes I."/>
            <person name="Haussler D."/>
            <person name="Eichler E."/>
        </authorList>
    </citation>
    <scope>NUCLEOTIDE SEQUENCE [LARGE SCALE GENOMIC DNA]</scope>
    <source>
        <strain evidence="1">Yerkes chimp pedigree #C0471</strain>
    </source>
</reference>
<accession>A0A2J8MGQ9</accession>
<sequence length="48" mass="5346">MDNKISPEAQVAELELDAVIGFNVGQFEYGNWIFQIEKSGQLSAKQDS</sequence>
<evidence type="ECO:0000313" key="1">
    <source>
        <dbReference type="EMBL" id="PNI58698.1"/>
    </source>
</evidence>